<protein>
    <recommendedName>
        <fullName evidence="3">Tail fiber domain-containing protein</fullName>
    </recommendedName>
</protein>
<reference evidence="2" key="1">
    <citation type="journal article" date="2019" name="Int. J. Syst. Evol. Microbiol.">
        <title>The Global Catalogue of Microorganisms (GCM) 10K type strain sequencing project: providing services to taxonomists for standard genome sequencing and annotation.</title>
        <authorList>
            <consortium name="The Broad Institute Genomics Platform"/>
            <consortium name="The Broad Institute Genome Sequencing Center for Infectious Disease"/>
            <person name="Wu L."/>
            <person name="Ma J."/>
        </authorList>
    </citation>
    <scope>NUCLEOTIDE SEQUENCE [LARGE SCALE GENOMIC DNA]</scope>
    <source>
        <strain evidence="2">CCUG 54329</strain>
    </source>
</reference>
<dbReference type="EMBL" id="JBHTLS010000106">
    <property type="protein sequence ID" value="MFD1104578.1"/>
    <property type="molecule type" value="Genomic_DNA"/>
</dbReference>
<dbReference type="RefSeq" id="WP_380909949.1">
    <property type="nucleotide sequence ID" value="NZ_JBHTLS010000106.1"/>
</dbReference>
<gene>
    <name evidence="1" type="ORF">ACFQ24_06795</name>
</gene>
<name>A0ABW3NZV1_9SPHN</name>
<evidence type="ECO:0008006" key="3">
    <source>
        <dbReference type="Google" id="ProtNLM"/>
    </source>
</evidence>
<keyword evidence="2" id="KW-1185">Reference proteome</keyword>
<dbReference type="Proteomes" id="UP001597203">
    <property type="component" value="Unassembled WGS sequence"/>
</dbReference>
<organism evidence="1 2">
    <name type="scientific">Sphingobium olei</name>
    <dbReference type="NCBI Taxonomy" id="420955"/>
    <lineage>
        <taxon>Bacteria</taxon>
        <taxon>Pseudomonadati</taxon>
        <taxon>Pseudomonadota</taxon>
        <taxon>Alphaproteobacteria</taxon>
        <taxon>Sphingomonadales</taxon>
        <taxon>Sphingomonadaceae</taxon>
        <taxon>Sphingobium</taxon>
    </lineage>
</organism>
<comment type="caution">
    <text evidence="1">The sequence shown here is derived from an EMBL/GenBank/DDBJ whole genome shotgun (WGS) entry which is preliminary data.</text>
</comment>
<evidence type="ECO:0000313" key="2">
    <source>
        <dbReference type="Proteomes" id="UP001597203"/>
    </source>
</evidence>
<sequence length="218" mass="22331">MGLSSSKTTSGPSKAALPYLNTASNAIQGAYNNNQGNLADISSSLSDAFKRYSTSMGSDLTGARSYVGDVLGGKYLSGNPELQNVIDTTNSSVTDKVNALFSRAGQSTSGSTRATGELSKRLAENESALRYQNYSDEQKRMMDAVSAALGLNSANNANYDTLTGLGTAAATTPYIGASFLADGLGGLWGDSTTTKSSPSLGQMLIGAASNAATAYAGR</sequence>
<proteinExistence type="predicted"/>
<evidence type="ECO:0000313" key="1">
    <source>
        <dbReference type="EMBL" id="MFD1104578.1"/>
    </source>
</evidence>
<accession>A0ABW3NZV1</accession>